<dbReference type="EMBL" id="JAHRIP010076233">
    <property type="protein sequence ID" value="MEQ2310953.1"/>
    <property type="molecule type" value="Genomic_DNA"/>
</dbReference>
<proteinExistence type="predicted"/>
<comment type="caution">
    <text evidence="2">The sequence shown here is derived from an EMBL/GenBank/DDBJ whole genome shotgun (WGS) entry which is preliminary data.</text>
</comment>
<keyword evidence="3" id="KW-1185">Reference proteome</keyword>
<protein>
    <submittedName>
        <fullName evidence="2">Uncharacterized protein</fullName>
    </submittedName>
</protein>
<name>A0ABV1A0E2_9TELE</name>
<reference evidence="2 3" key="1">
    <citation type="submission" date="2021-06" db="EMBL/GenBank/DDBJ databases">
        <authorList>
            <person name="Palmer J.M."/>
        </authorList>
    </citation>
    <scope>NUCLEOTIDE SEQUENCE [LARGE SCALE GENOMIC DNA]</scope>
    <source>
        <strain evidence="2 3">AS_MEX2019</strain>
        <tissue evidence="2">Muscle</tissue>
    </source>
</reference>
<evidence type="ECO:0000313" key="2">
    <source>
        <dbReference type="EMBL" id="MEQ2310953.1"/>
    </source>
</evidence>
<organism evidence="2 3">
    <name type="scientific">Ameca splendens</name>
    <dbReference type="NCBI Taxonomy" id="208324"/>
    <lineage>
        <taxon>Eukaryota</taxon>
        <taxon>Metazoa</taxon>
        <taxon>Chordata</taxon>
        <taxon>Craniata</taxon>
        <taxon>Vertebrata</taxon>
        <taxon>Euteleostomi</taxon>
        <taxon>Actinopterygii</taxon>
        <taxon>Neopterygii</taxon>
        <taxon>Teleostei</taxon>
        <taxon>Neoteleostei</taxon>
        <taxon>Acanthomorphata</taxon>
        <taxon>Ovalentaria</taxon>
        <taxon>Atherinomorphae</taxon>
        <taxon>Cyprinodontiformes</taxon>
        <taxon>Goodeidae</taxon>
        <taxon>Ameca</taxon>
    </lineage>
</organism>
<dbReference type="InterPro" id="IPR037394">
    <property type="entry name" value="TBATA-like"/>
</dbReference>
<dbReference type="PANTHER" id="PTHR33772">
    <property type="entry name" value="THYMUS, BRAIN AND TESTES-ASSOCIATED"/>
    <property type="match status" value="1"/>
</dbReference>
<evidence type="ECO:0000313" key="3">
    <source>
        <dbReference type="Proteomes" id="UP001469553"/>
    </source>
</evidence>
<evidence type="ECO:0000256" key="1">
    <source>
        <dbReference type="SAM" id="MobiDB-lite"/>
    </source>
</evidence>
<gene>
    <name evidence="2" type="ORF">AMECASPLE_014628</name>
</gene>
<dbReference type="PANTHER" id="PTHR33772:SF1">
    <property type="entry name" value="PROTEIN TBATA"/>
    <property type="match status" value="1"/>
</dbReference>
<dbReference type="Proteomes" id="UP001469553">
    <property type="component" value="Unassembled WGS sequence"/>
</dbReference>
<sequence>MSRAQRQISRETTGDRSCTLSNQVPFTSEFSKMLTKSTPHFGSFSQHSFFSRHNPHPHRVRHIQDLKNTDLPCDGLAICPGCTPALTHRLLDIGTSFPVTHYGISGRK</sequence>
<dbReference type="Pfam" id="PF15256">
    <property type="entry name" value="SPATIAL"/>
    <property type="match status" value="1"/>
</dbReference>
<feature type="region of interest" description="Disordered" evidence="1">
    <location>
        <begin position="1"/>
        <end position="20"/>
    </location>
</feature>
<accession>A0ABV1A0E2</accession>